<dbReference type="Proteomes" id="UP000053989">
    <property type="component" value="Unassembled WGS sequence"/>
</dbReference>
<dbReference type="AlphaFoldDB" id="A0A0C3DDE0"/>
<sequence length="167" mass="18318">MRHYPLGSNRSCEENLANAQELIRGATFVRDGVESNGTTRNMASPALAGLVLEFFYTGPSALASLFPEVFAQEVPRSVVCLAATAVSTTAIDEYTITGVRQDRPFEYNTYSKVYMQFVGMQAKIDANSKHAMLTQKLRIHWATTGHVSSVDGDNMVAGEDDFDVILD</sequence>
<name>A0A0C3DDE0_9AGAM</name>
<dbReference type="STRING" id="1036808.A0A0C3DDE0"/>
<dbReference type="Pfam" id="PF20149">
    <property type="entry name" value="DUF6532"/>
    <property type="match status" value="1"/>
</dbReference>
<evidence type="ECO:0000259" key="1">
    <source>
        <dbReference type="Pfam" id="PF20149"/>
    </source>
</evidence>
<reference evidence="3" key="2">
    <citation type="submission" date="2015-01" db="EMBL/GenBank/DDBJ databases">
        <title>Evolutionary Origins and Diversification of the Mycorrhizal Mutualists.</title>
        <authorList>
            <consortium name="DOE Joint Genome Institute"/>
            <consortium name="Mycorrhizal Genomics Consortium"/>
            <person name="Kohler A."/>
            <person name="Kuo A."/>
            <person name="Nagy L.G."/>
            <person name="Floudas D."/>
            <person name="Copeland A."/>
            <person name="Barry K.W."/>
            <person name="Cichocki N."/>
            <person name="Veneault-Fourrey C."/>
            <person name="LaButti K."/>
            <person name="Lindquist E.A."/>
            <person name="Lipzen A."/>
            <person name="Lundell T."/>
            <person name="Morin E."/>
            <person name="Murat C."/>
            <person name="Riley R."/>
            <person name="Ohm R."/>
            <person name="Sun H."/>
            <person name="Tunlid A."/>
            <person name="Henrissat B."/>
            <person name="Grigoriev I.V."/>
            <person name="Hibbett D.S."/>
            <person name="Martin F."/>
        </authorList>
    </citation>
    <scope>NUCLEOTIDE SEQUENCE [LARGE SCALE GENOMIC DNA]</scope>
    <source>
        <strain evidence="3">Foug A</strain>
    </source>
</reference>
<keyword evidence="3" id="KW-1185">Reference proteome</keyword>
<dbReference type="OrthoDB" id="2685117at2759"/>
<evidence type="ECO:0000313" key="2">
    <source>
        <dbReference type="EMBL" id="KIM54419.1"/>
    </source>
</evidence>
<dbReference type="EMBL" id="KN822155">
    <property type="protein sequence ID" value="KIM54419.1"/>
    <property type="molecule type" value="Genomic_DNA"/>
</dbReference>
<evidence type="ECO:0000313" key="3">
    <source>
        <dbReference type="Proteomes" id="UP000053989"/>
    </source>
</evidence>
<dbReference type="InParanoid" id="A0A0C3DDE0"/>
<gene>
    <name evidence="2" type="ORF">SCLCIDRAFT_136915</name>
</gene>
<feature type="domain" description="DUF6532" evidence="1">
    <location>
        <begin position="3"/>
        <end position="120"/>
    </location>
</feature>
<dbReference type="InterPro" id="IPR045341">
    <property type="entry name" value="DUF6532"/>
</dbReference>
<reference evidence="2 3" key="1">
    <citation type="submission" date="2014-04" db="EMBL/GenBank/DDBJ databases">
        <authorList>
            <consortium name="DOE Joint Genome Institute"/>
            <person name="Kuo A."/>
            <person name="Kohler A."/>
            <person name="Nagy L.G."/>
            <person name="Floudas D."/>
            <person name="Copeland A."/>
            <person name="Barry K.W."/>
            <person name="Cichocki N."/>
            <person name="Veneault-Fourrey C."/>
            <person name="LaButti K."/>
            <person name="Lindquist E.A."/>
            <person name="Lipzen A."/>
            <person name="Lundell T."/>
            <person name="Morin E."/>
            <person name="Murat C."/>
            <person name="Sun H."/>
            <person name="Tunlid A."/>
            <person name="Henrissat B."/>
            <person name="Grigoriev I.V."/>
            <person name="Hibbett D.S."/>
            <person name="Martin F."/>
            <person name="Nordberg H.P."/>
            <person name="Cantor M.N."/>
            <person name="Hua S.X."/>
        </authorList>
    </citation>
    <scope>NUCLEOTIDE SEQUENCE [LARGE SCALE GENOMIC DNA]</scope>
    <source>
        <strain evidence="2 3">Foug A</strain>
    </source>
</reference>
<organism evidence="2 3">
    <name type="scientific">Scleroderma citrinum Foug A</name>
    <dbReference type="NCBI Taxonomy" id="1036808"/>
    <lineage>
        <taxon>Eukaryota</taxon>
        <taxon>Fungi</taxon>
        <taxon>Dikarya</taxon>
        <taxon>Basidiomycota</taxon>
        <taxon>Agaricomycotina</taxon>
        <taxon>Agaricomycetes</taxon>
        <taxon>Agaricomycetidae</taxon>
        <taxon>Boletales</taxon>
        <taxon>Sclerodermatineae</taxon>
        <taxon>Sclerodermataceae</taxon>
        <taxon>Scleroderma</taxon>
    </lineage>
</organism>
<dbReference type="HOGENOM" id="CLU_060373_1_0_1"/>
<protein>
    <recommendedName>
        <fullName evidence="1">DUF6532 domain-containing protein</fullName>
    </recommendedName>
</protein>
<accession>A0A0C3DDE0</accession>
<proteinExistence type="predicted"/>